<feature type="transmembrane region" description="Helical" evidence="2">
    <location>
        <begin position="95"/>
        <end position="112"/>
    </location>
</feature>
<evidence type="ECO:0000313" key="3">
    <source>
        <dbReference type="Proteomes" id="UP000887581"/>
    </source>
</evidence>
<keyword evidence="3" id="KW-1185">Reference proteome</keyword>
<evidence type="ECO:0000256" key="1">
    <source>
        <dbReference type="SAM" id="MobiDB-lite"/>
    </source>
</evidence>
<keyword evidence="2" id="KW-1133">Transmembrane helix</keyword>
<organism evidence="3 4">
    <name type="scientific">Setaria digitata</name>
    <dbReference type="NCBI Taxonomy" id="48799"/>
    <lineage>
        <taxon>Eukaryota</taxon>
        <taxon>Metazoa</taxon>
        <taxon>Ecdysozoa</taxon>
        <taxon>Nematoda</taxon>
        <taxon>Chromadorea</taxon>
        <taxon>Rhabditida</taxon>
        <taxon>Spirurina</taxon>
        <taxon>Spiruromorpha</taxon>
        <taxon>Filarioidea</taxon>
        <taxon>Setariidae</taxon>
        <taxon>Setaria</taxon>
    </lineage>
</organism>
<evidence type="ECO:0000256" key="2">
    <source>
        <dbReference type="SAM" id="Phobius"/>
    </source>
</evidence>
<proteinExistence type="predicted"/>
<dbReference type="WBParaSite" id="sdigi.contig170.g5596.t1">
    <property type="protein sequence ID" value="sdigi.contig170.g5596.t1"/>
    <property type="gene ID" value="sdigi.contig170.g5596"/>
</dbReference>
<feature type="compositionally biased region" description="Acidic residues" evidence="1">
    <location>
        <begin position="28"/>
        <end position="37"/>
    </location>
</feature>
<reference evidence="4" key="1">
    <citation type="submission" date="2022-11" db="UniProtKB">
        <authorList>
            <consortium name="WormBaseParasite"/>
        </authorList>
    </citation>
    <scope>IDENTIFICATION</scope>
</reference>
<protein>
    <submittedName>
        <fullName evidence="4">Uncharacterized protein</fullName>
    </submittedName>
</protein>
<dbReference type="AlphaFoldDB" id="A0A915PP81"/>
<name>A0A915PP81_9BILA</name>
<keyword evidence="2" id="KW-0812">Transmembrane</keyword>
<evidence type="ECO:0000313" key="4">
    <source>
        <dbReference type="WBParaSite" id="sdigi.contig170.g5596.t1"/>
    </source>
</evidence>
<feature type="region of interest" description="Disordered" evidence="1">
    <location>
        <begin position="21"/>
        <end position="43"/>
    </location>
</feature>
<sequence>MMSCNCSTCRLSTEAAQTFEEELHADDNGGDDDDDTVEQSTSLKNTAAMSMNFNYEATEQSKAKAEKEELMKSVNGQIMMDQPEMKTANTNDYCIVYTTLSLLSSIMLLYLCQ</sequence>
<dbReference type="Proteomes" id="UP000887581">
    <property type="component" value="Unplaced"/>
</dbReference>
<accession>A0A915PP81</accession>
<keyword evidence="2" id="KW-0472">Membrane</keyword>